<sequence>MKASAKPAATNKKATITEISDEDEAIQMSDDLDFEVVAPPEKENKGSGKPPAAKPSQGSSKGKTCTCREE</sequence>
<reference evidence="2 3" key="1">
    <citation type="journal article" date="2018" name="Mol. Plant">
        <title>The genome of Artemisia annua provides insight into the evolution of Asteraceae family and artemisinin biosynthesis.</title>
        <authorList>
            <person name="Shen Q."/>
            <person name="Zhang L."/>
            <person name="Liao Z."/>
            <person name="Wang S."/>
            <person name="Yan T."/>
            <person name="Shi P."/>
            <person name="Liu M."/>
            <person name="Fu X."/>
            <person name="Pan Q."/>
            <person name="Wang Y."/>
            <person name="Lv Z."/>
            <person name="Lu X."/>
            <person name="Zhang F."/>
            <person name="Jiang W."/>
            <person name="Ma Y."/>
            <person name="Chen M."/>
            <person name="Hao X."/>
            <person name="Li L."/>
            <person name="Tang Y."/>
            <person name="Lv G."/>
            <person name="Zhou Y."/>
            <person name="Sun X."/>
            <person name="Brodelius P.E."/>
            <person name="Rose J.K.C."/>
            <person name="Tang K."/>
        </authorList>
    </citation>
    <scope>NUCLEOTIDE SEQUENCE [LARGE SCALE GENOMIC DNA]</scope>
    <source>
        <strain evidence="3">cv. Huhao1</strain>
        <tissue evidence="2">Leaf</tissue>
    </source>
</reference>
<dbReference type="EMBL" id="PKPP01003185">
    <property type="protein sequence ID" value="PWA70762.1"/>
    <property type="molecule type" value="Genomic_DNA"/>
</dbReference>
<protein>
    <submittedName>
        <fullName evidence="2">Uncharacterized protein</fullName>
    </submittedName>
</protein>
<comment type="caution">
    <text evidence="2">The sequence shown here is derived from an EMBL/GenBank/DDBJ whole genome shotgun (WGS) entry which is preliminary data.</text>
</comment>
<accession>A0A2U1NB87</accession>
<gene>
    <name evidence="2" type="ORF">CTI12_AA286790</name>
</gene>
<dbReference type="Proteomes" id="UP000245207">
    <property type="component" value="Unassembled WGS sequence"/>
</dbReference>
<name>A0A2U1NB87_ARTAN</name>
<evidence type="ECO:0000313" key="2">
    <source>
        <dbReference type="EMBL" id="PWA70762.1"/>
    </source>
</evidence>
<keyword evidence="3" id="KW-1185">Reference proteome</keyword>
<dbReference type="AlphaFoldDB" id="A0A2U1NB87"/>
<organism evidence="2 3">
    <name type="scientific">Artemisia annua</name>
    <name type="common">Sweet wormwood</name>
    <dbReference type="NCBI Taxonomy" id="35608"/>
    <lineage>
        <taxon>Eukaryota</taxon>
        <taxon>Viridiplantae</taxon>
        <taxon>Streptophyta</taxon>
        <taxon>Embryophyta</taxon>
        <taxon>Tracheophyta</taxon>
        <taxon>Spermatophyta</taxon>
        <taxon>Magnoliopsida</taxon>
        <taxon>eudicotyledons</taxon>
        <taxon>Gunneridae</taxon>
        <taxon>Pentapetalae</taxon>
        <taxon>asterids</taxon>
        <taxon>campanulids</taxon>
        <taxon>Asterales</taxon>
        <taxon>Asteraceae</taxon>
        <taxon>Asteroideae</taxon>
        <taxon>Anthemideae</taxon>
        <taxon>Artemisiinae</taxon>
        <taxon>Artemisia</taxon>
    </lineage>
</organism>
<feature type="region of interest" description="Disordered" evidence="1">
    <location>
        <begin position="1"/>
        <end position="25"/>
    </location>
</feature>
<evidence type="ECO:0000313" key="3">
    <source>
        <dbReference type="Proteomes" id="UP000245207"/>
    </source>
</evidence>
<proteinExistence type="predicted"/>
<evidence type="ECO:0000256" key="1">
    <source>
        <dbReference type="SAM" id="MobiDB-lite"/>
    </source>
</evidence>
<feature type="region of interest" description="Disordered" evidence="1">
    <location>
        <begin position="38"/>
        <end position="70"/>
    </location>
</feature>